<dbReference type="EMBL" id="JAJTJA010000008">
    <property type="protein sequence ID" value="KAH8695282.1"/>
    <property type="molecule type" value="Genomic_DNA"/>
</dbReference>
<dbReference type="SFLD" id="SFLDS00019">
    <property type="entry name" value="Glutathione_Transferase_(cytos"/>
    <property type="match status" value="1"/>
</dbReference>
<comment type="similarity">
    <text evidence="1">Belongs to the GST superfamily.</text>
</comment>
<dbReference type="PROSITE" id="PS50404">
    <property type="entry name" value="GST_NTER"/>
    <property type="match status" value="1"/>
</dbReference>
<evidence type="ECO:0000259" key="2">
    <source>
        <dbReference type="PROSITE" id="PS50404"/>
    </source>
</evidence>
<comment type="caution">
    <text evidence="4">The sequence shown here is derived from an EMBL/GenBank/DDBJ whole genome shotgun (WGS) entry which is preliminary data.</text>
</comment>
<dbReference type="PANTHER" id="PTHR44051:SF8">
    <property type="entry name" value="GLUTATHIONE S-TRANSFERASE GSTA"/>
    <property type="match status" value="1"/>
</dbReference>
<dbReference type="InterPro" id="IPR040079">
    <property type="entry name" value="Glutathione_S-Trfase"/>
</dbReference>
<dbReference type="InterPro" id="IPR036282">
    <property type="entry name" value="Glutathione-S-Trfase_C_sf"/>
</dbReference>
<evidence type="ECO:0000313" key="4">
    <source>
        <dbReference type="EMBL" id="KAH8695282.1"/>
    </source>
</evidence>
<dbReference type="Pfam" id="PF02798">
    <property type="entry name" value="GST_N"/>
    <property type="match status" value="1"/>
</dbReference>
<keyword evidence="5" id="KW-1185">Reference proteome</keyword>
<reference evidence="4" key="1">
    <citation type="submission" date="2021-12" db="EMBL/GenBank/DDBJ databases">
        <title>Convergent genome expansion in fungi linked to evolution of root-endophyte symbiosis.</title>
        <authorList>
            <consortium name="DOE Joint Genome Institute"/>
            <person name="Ke Y.-H."/>
            <person name="Bonito G."/>
            <person name="Liao H.-L."/>
            <person name="Looney B."/>
            <person name="Rojas-Flechas A."/>
            <person name="Nash J."/>
            <person name="Hameed K."/>
            <person name="Schadt C."/>
            <person name="Martin F."/>
            <person name="Crous P.W."/>
            <person name="Miettinen O."/>
            <person name="Magnuson J.K."/>
            <person name="Labbe J."/>
            <person name="Jacobson D."/>
            <person name="Doktycz M.J."/>
            <person name="Veneault-Fourrey C."/>
            <person name="Kuo A."/>
            <person name="Mondo S."/>
            <person name="Calhoun S."/>
            <person name="Riley R."/>
            <person name="Ohm R."/>
            <person name="LaButti K."/>
            <person name="Andreopoulos B."/>
            <person name="Pangilinan J."/>
            <person name="Nolan M."/>
            <person name="Tritt A."/>
            <person name="Clum A."/>
            <person name="Lipzen A."/>
            <person name="Daum C."/>
            <person name="Barry K."/>
            <person name="Grigoriev I.V."/>
            <person name="Vilgalys R."/>
        </authorList>
    </citation>
    <scope>NUCLEOTIDE SEQUENCE</scope>
    <source>
        <strain evidence="4">PMI_201</strain>
    </source>
</reference>
<evidence type="ECO:0000256" key="1">
    <source>
        <dbReference type="ARBA" id="ARBA00007409"/>
    </source>
</evidence>
<proteinExistence type="inferred from homology"/>
<sequence>MAEVYNRERNGDSNKPPKIKLYYTPGSCSFAPHILLFEAGLNFEPILVERRNSSKTILSINPKGRVPVLVLDNEHVITEVPAILTAIALHVPERKLLGLTILETVRVYEWLNWLSGTLHGQAFAGWWRADRFIEDPTDEDKEKLKRKAYKTIQGCYEMIEAKLSKSKSPFSVGSSMTVVDAFLAVFYRWGCGLGFKMSVYEKYTELWNALLERQSVIQALKYQD</sequence>
<evidence type="ECO:0000259" key="3">
    <source>
        <dbReference type="PROSITE" id="PS50405"/>
    </source>
</evidence>
<dbReference type="Proteomes" id="UP001201262">
    <property type="component" value="Unassembled WGS sequence"/>
</dbReference>
<dbReference type="SUPFAM" id="SSF52833">
    <property type="entry name" value="Thioredoxin-like"/>
    <property type="match status" value="1"/>
</dbReference>
<dbReference type="Gene3D" id="3.40.30.10">
    <property type="entry name" value="Glutaredoxin"/>
    <property type="match status" value="1"/>
</dbReference>
<evidence type="ECO:0000313" key="5">
    <source>
        <dbReference type="Proteomes" id="UP001201262"/>
    </source>
</evidence>
<dbReference type="Pfam" id="PF14497">
    <property type="entry name" value="GST_C_3"/>
    <property type="match status" value="1"/>
</dbReference>
<protein>
    <submittedName>
        <fullName evidence="4">Glutathione-S-transferase theta, GST</fullName>
    </submittedName>
</protein>
<dbReference type="RefSeq" id="XP_046070424.1">
    <property type="nucleotide sequence ID" value="XM_046222185.1"/>
</dbReference>
<dbReference type="SUPFAM" id="SSF47616">
    <property type="entry name" value="GST C-terminal domain-like"/>
    <property type="match status" value="1"/>
</dbReference>
<dbReference type="Gene3D" id="1.20.1050.10">
    <property type="match status" value="1"/>
</dbReference>
<dbReference type="PROSITE" id="PS50405">
    <property type="entry name" value="GST_CTER"/>
    <property type="match status" value="1"/>
</dbReference>
<dbReference type="InterPro" id="IPR036249">
    <property type="entry name" value="Thioredoxin-like_sf"/>
</dbReference>
<dbReference type="GeneID" id="70252472"/>
<accession>A0AAD4KS25</accession>
<dbReference type="CDD" id="cd03057">
    <property type="entry name" value="GST_N_Beta"/>
    <property type="match status" value="1"/>
</dbReference>
<dbReference type="PANTHER" id="PTHR44051">
    <property type="entry name" value="GLUTATHIONE S-TRANSFERASE-RELATED"/>
    <property type="match status" value="1"/>
</dbReference>
<organism evidence="4 5">
    <name type="scientific">Talaromyces proteolyticus</name>
    <dbReference type="NCBI Taxonomy" id="1131652"/>
    <lineage>
        <taxon>Eukaryota</taxon>
        <taxon>Fungi</taxon>
        <taxon>Dikarya</taxon>
        <taxon>Ascomycota</taxon>
        <taxon>Pezizomycotina</taxon>
        <taxon>Eurotiomycetes</taxon>
        <taxon>Eurotiomycetidae</taxon>
        <taxon>Eurotiales</taxon>
        <taxon>Trichocomaceae</taxon>
        <taxon>Talaromyces</taxon>
        <taxon>Talaromyces sect. Bacilispori</taxon>
    </lineage>
</organism>
<gene>
    <name evidence="4" type="ORF">BGW36DRAFT_462893</name>
</gene>
<feature type="domain" description="GST N-terminal" evidence="2">
    <location>
        <begin position="16"/>
        <end position="95"/>
    </location>
</feature>
<name>A0AAD4KS25_9EURO</name>
<dbReference type="AlphaFoldDB" id="A0AAD4KS25"/>
<dbReference type="SFLD" id="SFLDG00358">
    <property type="entry name" value="Main_(cytGST)"/>
    <property type="match status" value="1"/>
</dbReference>
<dbReference type="InterPro" id="IPR010987">
    <property type="entry name" value="Glutathione-S-Trfase_C-like"/>
</dbReference>
<feature type="domain" description="GST C-terminal" evidence="3">
    <location>
        <begin position="100"/>
        <end position="224"/>
    </location>
</feature>
<dbReference type="InterPro" id="IPR004045">
    <property type="entry name" value="Glutathione_S-Trfase_N"/>
</dbReference>
<dbReference type="InterPro" id="IPR004046">
    <property type="entry name" value="GST_C"/>
</dbReference>